<protein>
    <recommendedName>
        <fullName evidence="1">ATPase AAA-type core domain-containing protein</fullName>
    </recommendedName>
</protein>
<dbReference type="InterPro" id="IPR003959">
    <property type="entry name" value="ATPase_AAA_core"/>
</dbReference>
<accession>A0A316X4F6</accession>
<dbReference type="PANTHER" id="PTHR40396">
    <property type="entry name" value="ATPASE-LIKE PROTEIN"/>
    <property type="match status" value="1"/>
</dbReference>
<organism evidence="2 3">
    <name type="scientific">Chryseobacterium oncorhynchi</name>
    <dbReference type="NCBI Taxonomy" id="741074"/>
    <lineage>
        <taxon>Bacteria</taxon>
        <taxon>Pseudomonadati</taxon>
        <taxon>Bacteroidota</taxon>
        <taxon>Flavobacteriia</taxon>
        <taxon>Flavobacteriales</taxon>
        <taxon>Weeksellaceae</taxon>
        <taxon>Chryseobacterium group</taxon>
        <taxon>Chryseobacterium</taxon>
    </lineage>
</organism>
<evidence type="ECO:0000259" key="1">
    <source>
        <dbReference type="Pfam" id="PF13304"/>
    </source>
</evidence>
<gene>
    <name evidence="2" type="ORF">C1638_003375</name>
</gene>
<dbReference type="Proteomes" id="UP000236182">
    <property type="component" value="Unassembled WGS sequence"/>
</dbReference>
<dbReference type="EMBL" id="PPEI02000001">
    <property type="protein sequence ID" value="PWN67646.1"/>
    <property type="molecule type" value="Genomic_DNA"/>
</dbReference>
<dbReference type="GO" id="GO:0005524">
    <property type="term" value="F:ATP binding"/>
    <property type="evidence" value="ECO:0007669"/>
    <property type="project" value="InterPro"/>
</dbReference>
<sequence length="446" mass="51601">MKFKLLFLNKITAFMILDFSITNYKSFQDEATLTMTAETSKLKSSNIHRVANNMDELFRTSKVSVIYGPNASGKSNLLTALTDFINYIVKQPKLGSPVGIYNSFSFDLKKMAEPTRYRINFLGPENIRYQYSVAVAFSRIIEEDLIYYPEKRPRKIFKRKSNIQKVEEVNQGTEIEIEELTVDKKKYSVFSNQLLLSKFGEEPHDLLSKVYIYFRDTYNLEVCRENYSDTLRDKAAKILLSDNQLKKDLERLFIVADTKIFDLDIEEVEDKNTINYQGVTRAIRTKTEKKIQLHYGHALYNNGVRIKEAKVLVPHDNESKGTQTLFTIGTNILNALRKGQVLIVDELDSSLHPYITKMLVQLFLSEKINKNGAQLIFNTHDVTLLDEELFRKDQIWLTEKNDIGVSELFCLSDFDGLREDTPFEKWYMAGKFGGLPKIPNLDKIFS</sequence>
<proteinExistence type="predicted"/>
<dbReference type="InterPro" id="IPR027417">
    <property type="entry name" value="P-loop_NTPase"/>
</dbReference>
<dbReference type="AlphaFoldDB" id="A0A316X4F6"/>
<dbReference type="Gene3D" id="3.40.50.300">
    <property type="entry name" value="P-loop containing nucleotide triphosphate hydrolases"/>
    <property type="match status" value="1"/>
</dbReference>
<evidence type="ECO:0000313" key="2">
    <source>
        <dbReference type="EMBL" id="PWN67646.1"/>
    </source>
</evidence>
<comment type="caution">
    <text evidence="2">The sequence shown here is derived from an EMBL/GenBank/DDBJ whole genome shotgun (WGS) entry which is preliminary data.</text>
</comment>
<dbReference type="OrthoDB" id="9809324at2"/>
<feature type="domain" description="ATPase AAA-type core" evidence="1">
    <location>
        <begin position="64"/>
        <end position="386"/>
    </location>
</feature>
<dbReference type="GO" id="GO:0016887">
    <property type="term" value="F:ATP hydrolysis activity"/>
    <property type="evidence" value="ECO:0007669"/>
    <property type="project" value="InterPro"/>
</dbReference>
<dbReference type="SUPFAM" id="SSF52540">
    <property type="entry name" value="P-loop containing nucleoside triphosphate hydrolases"/>
    <property type="match status" value="1"/>
</dbReference>
<dbReference type="PANTHER" id="PTHR40396:SF1">
    <property type="entry name" value="ATPASE AAA-TYPE CORE DOMAIN-CONTAINING PROTEIN"/>
    <property type="match status" value="1"/>
</dbReference>
<dbReference type="Pfam" id="PF13304">
    <property type="entry name" value="AAA_21"/>
    <property type="match status" value="1"/>
</dbReference>
<reference evidence="2" key="1">
    <citation type="submission" date="2018-04" db="EMBL/GenBank/DDBJ databases">
        <title>Draft Genome Sequences of Chryseobacterium lactis NCTC11390T isolated from milk, Chryseobacterium oncorhynchi 701B-08T from rainbow trout, and Chryseobacterium viscerum 687B-08T from diseased fish.</title>
        <authorList>
            <person name="Jeong J.-J."/>
            <person name="Lee Y.J."/>
            <person name="Pathiraja D."/>
            <person name="Park B."/>
            <person name="Choi I.-G."/>
            <person name="Kim K.D."/>
        </authorList>
    </citation>
    <scope>NUCLEOTIDE SEQUENCE [LARGE SCALE GENOMIC DNA]</scope>
    <source>
        <strain evidence="2">701B-08</strain>
    </source>
</reference>
<evidence type="ECO:0000313" key="3">
    <source>
        <dbReference type="Proteomes" id="UP000236182"/>
    </source>
</evidence>
<name>A0A316X4F6_9FLAO</name>
<keyword evidence="3" id="KW-1185">Reference proteome</keyword>
<dbReference type="CDD" id="cd00267">
    <property type="entry name" value="ABC_ATPase"/>
    <property type="match status" value="1"/>
</dbReference>